<dbReference type="EMBL" id="CP080467">
    <property type="protein sequence ID" value="UNO50902.1"/>
    <property type="molecule type" value="Genomic_DNA"/>
</dbReference>
<organism evidence="2 3">
    <name type="scientific">Alicyclobacillus acidoterrestris (strain ATCC 49025 / DSM 3922 / CIP 106132 / NCIMB 13137 / GD3B)</name>
    <dbReference type="NCBI Taxonomy" id="1356854"/>
    <lineage>
        <taxon>Bacteria</taxon>
        <taxon>Bacillati</taxon>
        <taxon>Bacillota</taxon>
        <taxon>Bacilli</taxon>
        <taxon>Bacillales</taxon>
        <taxon>Alicyclobacillaceae</taxon>
        <taxon>Alicyclobacillus</taxon>
    </lineage>
</organism>
<evidence type="ECO:0000259" key="1">
    <source>
        <dbReference type="Pfam" id="PF08241"/>
    </source>
</evidence>
<sequence length="252" mass="28172">MSHVAAKHYDEKLGFVSEYGRQVVELLHPQPGERVLDIGCGTGDLTNQIARLGASVVGIDVSERMVEQARRKYPDLSFRVGDAQDFSTSETFDAVFSNAALHWMQNPTAVIQSVWKALKAGGRFVAEFGGKGNVQRVVDALTIALREQGVDSTERNPWFFPSIGEYATLLEGQGFRVTYAEHFDRPTAMVDGELGIEHWLNGFAEDFLVGFAEADRQNIIHRVMELTKPHLFMDGQWVIDYKRIRVAAVKPS</sequence>
<keyword evidence="2" id="KW-0808">Transferase</keyword>
<dbReference type="SUPFAM" id="SSF53335">
    <property type="entry name" value="S-adenosyl-L-methionine-dependent methyltransferases"/>
    <property type="match status" value="1"/>
</dbReference>
<dbReference type="GO" id="GO:0008757">
    <property type="term" value="F:S-adenosylmethionine-dependent methyltransferase activity"/>
    <property type="evidence" value="ECO:0007669"/>
    <property type="project" value="InterPro"/>
</dbReference>
<dbReference type="InterPro" id="IPR029063">
    <property type="entry name" value="SAM-dependent_MTases_sf"/>
</dbReference>
<dbReference type="InterPro" id="IPR013216">
    <property type="entry name" value="Methyltransf_11"/>
</dbReference>
<dbReference type="PANTHER" id="PTHR43861">
    <property type="entry name" value="TRANS-ACONITATE 2-METHYLTRANSFERASE-RELATED"/>
    <property type="match status" value="1"/>
</dbReference>
<dbReference type="Pfam" id="PF08241">
    <property type="entry name" value="Methyltransf_11"/>
    <property type="match status" value="1"/>
</dbReference>
<keyword evidence="2" id="KW-0489">Methyltransferase</keyword>
<accession>A0A9E7D1G8</accession>
<dbReference type="PANTHER" id="PTHR43861:SF1">
    <property type="entry name" value="TRANS-ACONITATE 2-METHYLTRANSFERASE"/>
    <property type="match status" value="1"/>
</dbReference>
<dbReference type="Proteomes" id="UP000829401">
    <property type="component" value="Chromosome"/>
</dbReference>
<reference evidence="3" key="1">
    <citation type="journal article" date="2022" name="G3 (Bethesda)">
        <title>Unveiling the complete genome sequence of Alicyclobacillus acidoterrestris DSM 3922T, a taint-producing strain.</title>
        <authorList>
            <person name="Leonardo I.C."/>
            <person name="Barreto Crespo M.T."/>
            <person name="Gaspar F.B."/>
        </authorList>
    </citation>
    <scope>NUCLEOTIDE SEQUENCE [LARGE SCALE GENOMIC DNA]</scope>
    <source>
        <strain evidence="3">DSM 3922</strain>
    </source>
</reference>
<keyword evidence="3" id="KW-1185">Reference proteome</keyword>
<proteinExistence type="predicted"/>
<dbReference type="KEGG" id="aaco:K1I37_14000"/>
<evidence type="ECO:0000313" key="2">
    <source>
        <dbReference type="EMBL" id="UNO50902.1"/>
    </source>
</evidence>
<name>A0A9E7D1G8_ALIAG</name>
<dbReference type="RefSeq" id="WP_031219339.1">
    <property type="nucleotide sequence ID" value="NZ_AURB01000200.1"/>
</dbReference>
<feature type="domain" description="Methyltransferase type 11" evidence="1">
    <location>
        <begin position="36"/>
        <end position="125"/>
    </location>
</feature>
<dbReference type="CDD" id="cd02440">
    <property type="entry name" value="AdoMet_MTases"/>
    <property type="match status" value="1"/>
</dbReference>
<gene>
    <name evidence="2" type="ORF">K1I37_14000</name>
</gene>
<dbReference type="AlphaFoldDB" id="A0A9E7D1G8"/>
<evidence type="ECO:0000313" key="3">
    <source>
        <dbReference type="Proteomes" id="UP000829401"/>
    </source>
</evidence>
<dbReference type="Gene3D" id="3.40.50.150">
    <property type="entry name" value="Vaccinia Virus protein VP39"/>
    <property type="match status" value="1"/>
</dbReference>
<protein>
    <submittedName>
        <fullName evidence="2">Methyltransferase domain-containing protein</fullName>
    </submittedName>
</protein>
<dbReference type="OrthoDB" id="2373418at2"/>
<dbReference type="GO" id="GO:0032259">
    <property type="term" value="P:methylation"/>
    <property type="evidence" value="ECO:0007669"/>
    <property type="project" value="UniProtKB-KW"/>
</dbReference>